<dbReference type="AlphaFoldDB" id="A0A5B7EFD5"/>
<evidence type="ECO:0000313" key="2">
    <source>
        <dbReference type="EMBL" id="MPC32085.1"/>
    </source>
</evidence>
<evidence type="ECO:0000256" key="1">
    <source>
        <dbReference type="SAM" id="MobiDB-lite"/>
    </source>
</evidence>
<comment type="caution">
    <text evidence="2">The sequence shown here is derived from an EMBL/GenBank/DDBJ whole genome shotgun (WGS) entry which is preliminary data.</text>
</comment>
<keyword evidence="3" id="KW-1185">Reference proteome</keyword>
<dbReference type="EMBL" id="VSRR010002559">
    <property type="protein sequence ID" value="MPC32085.1"/>
    <property type="molecule type" value="Genomic_DNA"/>
</dbReference>
<organism evidence="2 3">
    <name type="scientific">Portunus trituberculatus</name>
    <name type="common">Swimming crab</name>
    <name type="synonym">Neptunus trituberculatus</name>
    <dbReference type="NCBI Taxonomy" id="210409"/>
    <lineage>
        <taxon>Eukaryota</taxon>
        <taxon>Metazoa</taxon>
        <taxon>Ecdysozoa</taxon>
        <taxon>Arthropoda</taxon>
        <taxon>Crustacea</taxon>
        <taxon>Multicrustacea</taxon>
        <taxon>Malacostraca</taxon>
        <taxon>Eumalacostraca</taxon>
        <taxon>Eucarida</taxon>
        <taxon>Decapoda</taxon>
        <taxon>Pleocyemata</taxon>
        <taxon>Brachyura</taxon>
        <taxon>Eubrachyura</taxon>
        <taxon>Portunoidea</taxon>
        <taxon>Portunidae</taxon>
        <taxon>Portuninae</taxon>
        <taxon>Portunus</taxon>
    </lineage>
</organism>
<name>A0A5B7EFD5_PORTR</name>
<evidence type="ECO:0000313" key="3">
    <source>
        <dbReference type="Proteomes" id="UP000324222"/>
    </source>
</evidence>
<feature type="region of interest" description="Disordered" evidence="1">
    <location>
        <begin position="105"/>
        <end position="128"/>
    </location>
</feature>
<sequence>MYKILWQQSIILKIKLKITQAQSAHYRFDPQLLLFGLTLWFSFPVVQGVSCRLYSGGSGGIPRVVRWFHLDRTPALCQRPVVCIKVTNERVQGGQVGRIFVLSAPNQTKESEHPTPPVLCSPGQKGQN</sequence>
<protein>
    <submittedName>
        <fullName evidence="2">Uncharacterized protein</fullName>
    </submittedName>
</protein>
<proteinExistence type="predicted"/>
<dbReference type="Proteomes" id="UP000324222">
    <property type="component" value="Unassembled WGS sequence"/>
</dbReference>
<reference evidence="2 3" key="1">
    <citation type="submission" date="2019-05" db="EMBL/GenBank/DDBJ databases">
        <title>Another draft genome of Portunus trituberculatus and its Hox gene families provides insights of decapod evolution.</title>
        <authorList>
            <person name="Jeong J.-H."/>
            <person name="Song I."/>
            <person name="Kim S."/>
            <person name="Choi T."/>
            <person name="Kim D."/>
            <person name="Ryu S."/>
            <person name="Kim W."/>
        </authorList>
    </citation>
    <scope>NUCLEOTIDE SEQUENCE [LARGE SCALE GENOMIC DNA]</scope>
    <source>
        <tissue evidence="2">Muscle</tissue>
    </source>
</reference>
<gene>
    <name evidence="2" type="ORF">E2C01_025389</name>
</gene>
<accession>A0A5B7EFD5</accession>